<dbReference type="PANTHER" id="PTHR42870">
    <property type="entry name" value="ACETYL-COA C-ACETYLTRANSFERASE"/>
    <property type="match status" value="1"/>
</dbReference>
<evidence type="ECO:0000259" key="1">
    <source>
        <dbReference type="Pfam" id="PF00108"/>
    </source>
</evidence>
<dbReference type="RefSeq" id="WP_116413937.1">
    <property type="nucleotide sequence ID" value="NZ_NBWZ01000001.1"/>
</dbReference>
<dbReference type="SUPFAM" id="SSF53901">
    <property type="entry name" value="Thiolase-like"/>
    <property type="match status" value="2"/>
</dbReference>
<accession>A0A3E0VFM6</accession>
<keyword evidence="4" id="KW-1185">Reference proteome</keyword>
<proteinExistence type="predicted"/>
<dbReference type="Pfam" id="PF22691">
    <property type="entry name" value="Thiolase_C_1"/>
    <property type="match status" value="1"/>
</dbReference>
<dbReference type="InterPro" id="IPR002155">
    <property type="entry name" value="Thiolase"/>
</dbReference>
<dbReference type="InterPro" id="IPR016039">
    <property type="entry name" value="Thiolase-like"/>
</dbReference>
<evidence type="ECO:0000313" key="3">
    <source>
        <dbReference type="EMBL" id="RFA08531.1"/>
    </source>
</evidence>
<dbReference type="GO" id="GO:0016747">
    <property type="term" value="F:acyltransferase activity, transferring groups other than amino-acyl groups"/>
    <property type="evidence" value="ECO:0007669"/>
    <property type="project" value="InterPro"/>
</dbReference>
<comment type="caution">
    <text evidence="3">The sequence shown here is derived from an EMBL/GenBank/DDBJ whole genome shotgun (WGS) entry which is preliminary data.</text>
</comment>
<dbReference type="Pfam" id="PF00108">
    <property type="entry name" value="Thiolase_N"/>
    <property type="match status" value="1"/>
</dbReference>
<feature type="domain" description="Thiolase N-terminal" evidence="1">
    <location>
        <begin position="15"/>
        <end position="166"/>
    </location>
</feature>
<dbReference type="CDD" id="cd00829">
    <property type="entry name" value="SCP-x_thiolase"/>
    <property type="match status" value="1"/>
</dbReference>
<dbReference type="Gene3D" id="3.40.47.10">
    <property type="match status" value="1"/>
</dbReference>
<evidence type="ECO:0000313" key="4">
    <source>
        <dbReference type="Proteomes" id="UP000256486"/>
    </source>
</evidence>
<gene>
    <name evidence="3" type="ORF">B7R54_04300</name>
</gene>
<sequence>MTTNAAAILGFGQTKFRTVREDVSGPELVFEAVSAALADSQMDIDDIDAVVFASAPEVFEGVYEPDRWSIEAFGGVGKPVVRVHTGGATGGSAAIAGARLIESGLYQTVLVVGLQRTSETPDAQAVFTTIFDPIFEQDVQLNVITGIALVASRQMKYFGLTEDHMAWVSKKNFDNALLNPFAHLHKHITTEDVKNSRPLAWPLRLLHTCPRSDGAAAVVMTSGENAKRHKSVAWMRGGGHATDVYRIGDRIKDADSDLAIPRALGWACADAYREAGITDPLNQLDVVEVYAPFSNLEIGYYESMGLAPSGRGIELVESGATALGGKIPVVPSGGCMTANPIGATGLVRFGEAALQVMGRAGDHQVDGAKLALATACGGIDQFYTAAVLASDPE</sequence>
<protein>
    <submittedName>
        <fullName evidence="3">Uncharacterized protein</fullName>
    </submittedName>
</protein>
<dbReference type="EMBL" id="NBWZ01000001">
    <property type="protein sequence ID" value="RFA08531.1"/>
    <property type="molecule type" value="Genomic_DNA"/>
</dbReference>
<organism evidence="3 4">
    <name type="scientific">Subtercola boreus</name>
    <dbReference type="NCBI Taxonomy" id="120213"/>
    <lineage>
        <taxon>Bacteria</taxon>
        <taxon>Bacillati</taxon>
        <taxon>Actinomycetota</taxon>
        <taxon>Actinomycetes</taxon>
        <taxon>Micrococcales</taxon>
        <taxon>Microbacteriaceae</taxon>
        <taxon>Subtercola</taxon>
    </lineage>
</organism>
<evidence type="ECO:0000259" key="2">
    <source>
        <dbReference type="Pfam" id="PF22691"/>
    </source>
</evidence>
<reference evidence="3 4" key="1">
    <citation type="submission" date="2017-04" db="EMBL/GenBank/DDBJ databases">
        <title>Comparative genome analysis of Subtercola boreus.</title>
        <authorList>
            <person name="Cho Y.-J."/>
            <person name="Cho A."/>
            <person name="Kim O.-S."/>
            <person name="Lee J.-I."/>
        </authorList>
    </citation>
    <scope>NUCLEOTIDE SEQUENCE [LARGE SCALE GENOMIC DNA]</scope>
    <source>
        <strain evidence="3 4">K300</strain>
    </source>
</reference>
<dbReference type="PANTHER" id="PTHR42870:SF1">
    <property type="entry name" value="NON-SPECIFIC LIPID-TRANSFER PROTEIN-LIKE 2"/>
    <property type="match status" value="1"/>
</dbReference>
<feature type="domain" description="Thiolase C-terminal" evidence="2">
    <location>
        <begin position="256"/>
        <end position="389"/>
    </location>
</feature>
<name>A0A3E0VFM6_9MICO</name>
<dbReference type="Proteomes" id="UP000256486">
    <property type="component" value="Unassembled WGS sequence"/>
</dbReference>
<dbReference type="InterPro" id="IPR055140">
    <property type="entry name" value="Thiolase_C_2"/>
</dbReference>
<dbReference type="OrthoDB" id="9785768at2"/>
<dbReference type="PIRSF" id="PIRSF000429">
    <property type="entry name" value="Ac-CoA_Ac_transf"/>
    <property type="match status" value="1"/>
</dbReference>
<dbReference type="AlphaFoldDB" id="A0A3E0VFM6"/>
<dbReference type="InterPro" id="IPR020616">
    <property type="entry name" value="Thiolase_N"/>
</dbReference>